<feature type="compositionally biased region" description="Low complexity" evidence="1">
    <location>
        <begin position="177"/>
        <end position="193"/>
    </location>
</feature>
<dbReference type="AlphaFoldDB" id="A0A255GX03"/>
<dbReference type="OrthoDB" id="67304at2"/>
<dbReference type="EMBL" id="NMVQ01000034">
    <property type="protein sequence ID" value="OYO19393.1"/>
    <property type="molecule type" value="Genomic_DNA"/>
</dbReference>
<evidence type="ECO:0000313" key="3">
    <source>
        <dbReference type="Proteomes" id="UP000216311"/>
    </source>
</evidence>
<feature type="compositionally biased region" description="Pro residues" evidence="1">
    <location>
        <begin position="194"/>
        <end position="213"/>
    </location>
</feature>
<sequence>MGFLDWVRGVNEKLEPQGNQSTTPVVPSENDILNALDRTEELAGQSGLNPVVLARVRRVAGGVRETLPRMKNVGMGSSETYAVMATATDYLPEALSAYLRLPRDWADSRPVENGKTSLMLLIDQLDLLGTTVDKIFDAVCRSDADALIVHGRFLTARFGGESTGGELDLAAGADTSGPAPQAGAQGPAPLAAPSQPPPPAAPPTQPANPLDLP</sequence>
<gene>
    <name evidence="2" type="ORF">CGZ93_13625</name>
</gene>
<dbReference type="Proteomes" id="UP000216311">
    <property type="component" value="Unassembled WGS sequence"/>
</dbReference>
<feature type="region of interest" description="Disordered" evidence="1">
    <location>
        <begin position="166"/>
        <end position="213"/>
    </location>
</feature>
<organism evidence="2 3">
    <name type="scientific">Enemella dayhoffiae</name>
    <dbReference type="NCBI Taxonomy" id="2016507"/>
    <lineage>
        <taxon>Bacteria</taxon>
        <taxon>Bacillati</taxon>
        <taxon>Actinomycetota</taxon>
        <taxon>Actinomycetes</taxon>
        <taxon>Propionibacteriales</taxon>
        <taxon>Propionibacteriaceae</taxon>
        <taxon>Enemella</taxon>
    </lineage>
</organism>
<evidence type="ECO:0000256" key="1">
    <source>
        <dbReference type="SAM" id="MobiDB-lite"/>
    </source>
</evidence>
<comment type="caution">
    <text evidence="2">The sequence shown here is derived from an EMBL/GenBank/DDBJ whole genome shotgun (WGS) entry which is preliminary data.</text>
</comment>
<reference evidence="2 3" key="1">
    <citation type="submission" date="2017-07" db="EMBL/GenBank/DDBJ databases">
        <title>Draft whole genome sequences of clinical Proprionibacteriaceae strains.</title>
        <authorList>
            <person name="Bernier A.-M."/>
            <person name="Bernard K."/>
            <person name="Domingo M.-C."/>
        </authorList>
    </citation>
    <scope>NUCLEOTIDE SEQUENCE [LARGE SCALE GENOMIC DNA]</scope>
    <source>
        <strain evidence="2 3">NML 130396</strain>
    </source>
</reference>
<dbReference type="RefSeq" id="WP_094364686.1">
    <property type="nucleotide sequence ID" value="NZ_NMVQ01000034.1"/>
</dbReference>
<name>A0A255GX03_9ACTN</name>
<accession>A0A255GX03</accession>
<evidence type="ECO:0000313" key="2">
    <source>
        <dbReference type="EMBL" id="OYO19393.1"/>
    </source>
</evidence>
<keyword evidence="3" id="KW-1185">Reference proteome</keyword>
<proteinExistence type="predicted"/>
<protein>
    <submittedName>
        <fullName evidence="2">Uncharacterized protein</fullName>
    </submittedName>
</protein>